<gene>
    <name evidence="3" type="ORF">E4031_06260</name>
    <name evidence="2" type="ORF">E4Z98_06835</name>
</gene>
<dbReference type="EMBL" id="CP038865">
    <property type="protein sequence ID" value="QCA29041.1"/>
    <property type="molecule type" value="Genomic_DNA"/>
</dbReference>
<evidence type="ECO:0000313" key="3">
    <source>
        <dbReference type="EMBL" id="TFZ40983.1"/>
    </source>
</evidence>
<evidence type="ECO:0000313" key="5">
    <source>
        <dbReference type="Proteomes" id="UP000297725"/>
    </source>
</evidence>
<dbReference type="PANTHER" id="PTHR35792">
    <property type="entry name" value="GENERAL STRESS PROTEIN"/>
    <property type="match status" value="1"/>
</dbReference>
<dbReference type="AlphaFoldDB" id="A0AAJ5EFP0"/>
<evidence type="ECO:0000256" key="1">
    <source>
        <dbReference type="SAM" id="Coils"/>
    </source>
</evidence>
<accession>A0AAJ5EFP0</accession>
<protein>
    <submittedName>
        <fullName evidence="3">YtxH domain-containing protein</fullName>
    </submittedName>
</protein>
<sequence>MAKFSKGVLFGSLLGGVLGLLYAPKSGKDLRQQFSSDMNQSKENMVNALDTSAQNVDEMQRSLTDLNESLSKFNEVARDLLPDIATEAKETIETFKFQSSPRIKEIKKTTEQLTQHLNEFKQNKS</sequence>
<keyword evidence="4" id="KW-1185">Reference proteome</keyword>
<evidence type="ECO:0000313" key="2">
    <source>
        <dbReference type="EMBL" id="QCA29041.1"/>
    </source>
</evidence>
<dbReference type="EMBL" id="SRHU01000023">
    <property type="protein sequence ID" value="TFZ40983.1"/>
    <property type="molecule type" value="Genomic_DNA"/>
</dbReference>
<name>A0AAJ5EFP0_9ENTE</name>
<evidence type="ECO:0000313" key="4">
    <source>
        <dbReference type="Proteomes" id="UP000296883"/>
    </source>
</evidence>
<dbReference type="Proteomes" id="UP000297725">
    <property type="component" value="Unassembled WGS sequence"/>
</dbReference>
<dbReference type="PANTHER" id="PTHR35792:SF1">
    <property type="entry name" value="SLL0268 PROTEIN"/>
    <property type="match status" value="1"/>
</dbReference>
<dbReference type="RefSeq" id="WP_135254588.1">
    <property type="nucleotide sequence ID" value="NZ_CP038865.1"/>
</dbReference>
<organism evidence="3 5">
    <name type="scientific">Vagococcus xieshaowenii</name>
    <dbReference type="NCBI Taxonomy" id="2562451"/>
    <lineage>
        <taxon>Bacteria</taxon>
        <taxon>Bacillati</taxon>
        <taxon>Bacillota</taxon>
        <taxon>Bacilli</taxon>
        <taxon>Lactobacillales</taxon>
        <taxon>Enterococcaceae</taxon>
        <taxon>Vagococcus</taxon>
    </lineage>
</organism>
<dbReference type="InterPro" id="IPR052928">
    <property type="entry name" value="Desiccation-related_membrane"/>
</dbReference>
<dbReference type="InterPro" id="IPR024623">
    <property type="entry name" value="YtxH"/>
</dbReference>
<feature type="coiled-coil region" evidence="1">
    <location>
        <begin position="49"/>
        <end position="76"/>
    </location>
</feature>
<reference evidence="3 5" key="1">
    <citation type="submission" date="2019-03" db="EMBL/GenBank/DDBJ databases">
        <title>Vagococcus sp. was isolated fron gut of Carduelis flavirostris.</title>
        <authorList>
            <person name="Ge Y."/>
        </authorList>
    </citation>
    <scope>NUCLEOTIDE SEQUENCE [LARGE SCALE GENOMIC DNA]</scope>
    <source>
        <strain evidence="3 5">CF-210</strain>
    </source>
</reference>
<dbReference type="Pfam" id="PF12732">
    <property type="entry name" value="YtxH"/>
    <property type="match status" value="1"/>
</dbReference>
<dbReference type="Proteomes" id="UP000296883">
    <property type="component" value="Chromosome"/>
</dbReference>
<reference evidence="2 4" key="2">
    <citation type="journal article" date="2020" name="Int. J. Syst. Evol. Microbiol.">
        <title>Vagococcus xieshaowenii sp. nov., isolated from snow finch (Montifringilla taczanowskii) cloacal content.</title>
        <authorList>
            <person name="Ge Y."/>
            <person name="Yang J."/>
            <person name="Lai X.H."/>
            <person name="Zhang G."/>
            <person name="Jin D."/>
            <person name="Lu S."/>
            <person name="Wang B."/>
            <person name="Huang Y."/>
            <person name="Huang Y."/>
            <person name="Ren Z."/>
            <person name="Zhang X."/>
            <person name="Xu J."/>
        </authorList>
    </citation>
    <scope>NUCLEOTIDE SEQUENCE [LARGE SCALE GENOMIC DNA]</scope>
    <source>
        <strain evidence="2">Personal::cf-49</strain>
        <strain evidence="4">personal::cf-49</strain>
    </source>
</reference>
<proteinExistence type="predicted"/>
<keyword evidence="1" id="KW-0175">Coiled coil</keyword>